<dbReference type="AlphaFoldDB" id="A0A6J1BX03"/>
<dbReference type="KEGG" id="mcha:111006451"/>
<keyword evidence="1" id="KW-0472">Membrane</keyword>
<evidence type="ECO:0000256" key="1">
    <source>
        <dbReference type="SAM" id="Phobius"/>
    </source>
</evidence>
<evidence type="ECO:0000313" key="2">
    <source>
        <dbReference type="Proteomes" id="UP000504603"/>
    </source>
</evidence>
<dbReference type="PANTHER" id="PTHR34781">
    <property type="entry name" value="TRANSMEMBRANE PROTEIN"/>
    <property type="match status" value="1"/>
</dbReference>
<dbReference type="PANTHER" id="PTHR34781:SF2">
    <property type="entry name" value="TRANSMEMBRANE PROTEIN"/>
    <property type="match status" value="1"/>
</dbReference>
<organism evidence="2 3">
    <name type="scientific">Momordica charantia</name>
    <name type="common">Bitter gourd</name>
    <name type="synonym">Balsam pear</name>
    <dbReference type="NCBI Taxonomy" id="3673"/>
    <lineage>
        <taxon>Eukaryota</taxon>
        <taxon>Viridiplantae</taxon>
        <taxon>Streptophyta</taxon>
        <taxon>Embryophyta</taxon>
        <taxon>Tracheophyta</taxon>
        <taxon>Spermatophyta</taxon>
        <taxon>Magnoliopsida</taxon>
        <taxon>eudicotyledons</taxon>
        <taxon>Gunneridae</taxon>
        <taxon>Pentapetalae</taxon>
        <taxon>rosids</taxon>
        <taxon>fabids</taxon>
        <taxon>Cucurbitales</taxon>
        <taxon>Cucurbitaceae</taxon>
        <taxon>Momordiceae</taxon>
        <taxon>Momordica</taxon>
    </lineage>
</organism>
<reference evidence="3" key="1">
    <citation type="submission" date="2025-08" db="UniProtKB">
        <authorList>
            <consortium name="RefSeq"/>
        </authorList>
    </citation>
    <scope>IDENTIFICATION</scope>
    <source>
        <strain evidence="3">OHB3-1</strain>
    </source>
</reference>
<proteinExistence type="predicted"/>
<evidence type="ECO:0000313" key="3">
    <source>
        <dbReference type="RefSeq" id="XP_022134096.1"/>
    </source>
</evidence>
<keyword evidence="1" id="KW-1133">Transmembrane helix</keyword>
<name>A0A6J1BX03_MOMCH</name>
<sequence>MSHHYHHRRRRDDSRASYQLSSMIVDVLRIPPFPIPILASSLTAGSFPSKHSLLALTSSASPAVFASLFIAISMALILFGTIALMIGFLLVPLLITVLLLFYFFNVVSILSNFARSLLCPYPKHVSAVWEFPCCC</sequence>
<dbReference type="RefSeq" id="XP_022134096.1">
    <property type="nucleotide sequence ID" value="XM_022278404.1"/>
</dbReference>
<feature type="transmembrane region" description="Helical" evidence="1">
    <location>
        <begin position="93"/>
        <end position="114"/>
    </location>
</feature>
<dbReference type="OrthoDB" id="1936751at2759"/>
<dbReference type="GeneID" id="111006451"/>
<feature type="transmembrane region" description="Helical" evidence="1">
    <location>
        <begin position="63"/>
        <end position="87"/>
    </location>
</feature>
<keyword evidence="2" id="KW-1185">Reference proteome</keyword>
<accession>A0A6J1BX03</accession>
<gene>
    <name evidence="3" type="primary">LOC111006451</name>
</gene>
<keyword evidence="1" id="KW-0812">Transmembrane</keyword>
<dbReference type="Proteomes" id="UP000504603">
    <property type="component" value="Unplaced"/>
</dbReference>
<protein>
    <submittedName>
        <fullName evidence="3">Uncharacterized protein LOC111006451</fullName>
    </submittedName>
</protein>